<dbReference type="InterPro" id="IPR013762">
    <property type="entry name" value="Integrase-like_cat_sf"/>
</dbReference>
<sequence>MTVSDGTTVCARDRHARRRARLGPLIPLLICPYPPSPLFLHPRAFCHLSRRFPPPHGEQFSVLPAVSMTRKRAAAGMPAAARQAEKRAPPLGIADEVNLADSEELAKADSTLKTYKRFITGKRGWLEWTAGQAVPPLSLNVNAASIVAKYYFYRTEKLTLGEDLGGQLIAAISAYYDANTECGKDKWAAVVRVNETSFTSGSPANSSKVTTMNNHHHKARVRAGTATPESVDVIEPLHVRAFFAANLRGRRLHECDPLAGMLHAGSMMGMSMLVRFNELTGLHTDHLGQSQVGGALHPTFSLASTKNSFQRKVYDLVPWPTSLSLDHRIDPVLAFASWMRLRGGARGWIFPAFRVIGSRLRVFPEQQASAPGFVDLLRRFYAPCGVLDPMLLATHTMKRSGCQLYKALGQSDAWLMDKGGWSDFRSYMRYLSGSNRPEQQSAFGRGRWKYALVSPWYLFSLENMFFFQ</sequence>
<organism evidence="2 3">
    <name type="scientific">Porphyra umbilicalis</name>
    <name type="common">Purple laver</name>
    <name type="synonym">Red alga</name>
    <dbReference type="NCBI Taxonomy" id="2786"/>
    <lineage>
        <taxon>Eukaryota</taxon>
        <taxon>Rhodophyta</taxon>
        <taxon>Bangiophyceae</taxon>
        <taxon>Bangiales</taxon>
        <taxon>Bangiaceae</taxon>
        <taxon>Porphyra</taxon>
    </lineage>
</organism>
<dbReference type="Gene3D" id="1.10.443.10">
    <property type="entry name" value="Intergrase catalytic core"/>
    <property type="match status" value="1"/>
</dbReference>
<keyword evidence="3" id="KW-1185">Reference proteome</keyword>
<dbReference type="GO" id="GO:0003677">
    <property type="term" value="F:DNA binding"/>
    <property type="evidence" value="ECO:0007669"/>
    <property type="project" value="InterPro"/>
</dbReference>
<proteinExistence type="predicted"/>
<dbReference type="GO" id="GO:0006310">
    <property type="term" value="P:DNA recombination"/>
    <property type="evidence" value="ECO:0007669"/>
    <property type="project" value="UniProtKB-KW"/>
</dbReference>
<reference evidence="2 3" key="1">
    <citation type="submission" date="2017-03" db="EMBL/GenBank/DDBJ databases">
        <title>WGS assembly of Porphyra umbilicalis.</title>
        <authorList>
            <person name="Brawley S.H."/>
            <person name="Blouin N.A."/>
            <person name="Ficko-Blean E."/>
            <person name="Wheeler G.L."/>
            <person name="Lohr M."/>
            <person name="Goodson H.V."/>
            <person name="Jenkins J.W."/>
            <person name="Blaby-Haas C.E."/>
            <person name="Helliwell K.E."/>
            <person name="Chan C."/>
            <person name="Marriage T."/>
            <person name="Bhattacharya D."/>
            <person name="Klein A.S."/>
            <person name="Badis Y."/>
            <person name="Brodie J."/>
            <person name="Cao Y."/>
            <person name="Collen J."/>
            <person name="Dittami S.M."/>
            <person name="Gachon C.M."/>
            <person name="Green B.R."/>
            <person name="Karpowicz S."/>
            <person name="Kim J.W."/>
            <person name="Kudahl U."/>
            <person name="Lin S."/>
            <person name="Michel G."/>
            <person name="Mittag M."/>
            <person name="Olson B.J."/>
            <person name="Pangilinan J."/>
            <person name="Peng Y."/>
            <person name="Qiu H."/>
            <person name="Shu S."/>
            <person name="Singer J.T."/>
            <person name="Smith A.G."/>
            <person name="Sprecher B.N."/>
            <person name="Wagner V."/>
            <person name="Wang W."/>
            <person name="Wang Z.-Y."/>
            <person name="Yan J."/>
            <person name="Yarish C."/>
            <person name="Zoeuner-Riek S."/>
            <person name="Zhuang Y."/>
            <person name="Zou Y."/>
            <person name="Lindquist E.A."/>
            <person name="Grimwood J."/>
            <person name="Barry K."/>
            <person name="Rokhsar D.S."/>
            <person name="Schmutz J."/>
            <person name="Stiller J.W."/>
            <person name="Grossman A.R."/>
            <person name="Prochnik S.E."/>
        </authorList>
    </citation>
    <scope>NUCLEOTIDE SEQUENCE [LARGE SCALE GENOMIC DNA]</scope>
    <source>
        <strain evidence="2">4086291</strain>
    </source>
</reference>
<evidence type="ECO:0000313" key="2">
    <source>
        <dbReference type="EMBL" id="OSX77433.1"/>
    </source>
</evidence>
<protein>
    <submittedName>
        <fullName evidence="2">Uncharacterized protein</fullName>
    </submittedName>
</protein>
<accession>A0A1X6P9X3</accession>
<dbReference type="GO" id="GO:0015074">
    <property type="term" value="P:DNA integration"/>
    <property type="evidence" value="ECO:0007669"/>
    <property type="project" value="InterPro"/>
</dbReference>
<name>A0A1X6P9X3_PORUM</name>
<feature type="non-terminal residue" evidence="2">
    <location>
        <position position="468"/>
    </location>
</feature>
<gene>
    <name evidence="2" type="ORF">BU14_0148s0009</name>
</gene>
<evidence type="ECO:0000313" key="3">
    <source>
        <dbReference type="Proteomes" id="UP000218209"/>
    </source>
</evidence>
<dbReference type="SUPFAM" id="SSF56349">
    <property type="entry name" value="DNA breaking-rejoining enzymes"/>
    <property type="match status" value="1"/>
</dbReference>
<keyword evidence="1" id="KW-0233">DNA recombination</keyword>
<dbReference type="EMBL" id="KV918838">
    <property type="protein sequence ID" value="OSX77433.1"/>
    <property type="molecule type" value="Genomic_DNA"/>
</dbReference>
<evidence type="ECO:0000256" key="1">
    <source>
        <dbReference type="ARBA" id="ARBA00023172"/>
    </source>
</evidence>
<dbReference type="InterPro" id="IPR011010">
    <property type="entry name" value="DNA_brk_join_enz"/>
</dbReference>
<dbReference type="Proteomes" id="UP000218209">
    <property type="component" value="Unassembled WGS sequence"/>
</dbReference>
<dbReference type="AlphaFoldDB" id="A0A1X6P9X3"/>